<keyword evidence="1" id="KW-0812">Transmembrane</keyword>
<evidence type="ECO:0000313" key="3">
    <source>
        <dbReference type="Proteomes" id="UP000271587"/>
    </source>
</evidence>
<name>A0A3G6IYJ3_9CORY</name>
<sequence length="67" mass="7606">MSNTPESRKALLYDALLGFLGFFSFLAFIQAVVNLFQPEPLVWPAVLALVLVVSTVVVWRARGRWRQ</sequence>
<dbReference type="AlphaFoldDB" id="A0A3G6IYJ3"/>
<gene>
    <name evidence="2" type="ORF">CGERO_02635</name>
</gene>
<proteinExistence type="predicted"/>
<protein>
    <submittedName>
        <fullName evidence="2">Uncharacterized protein</fullName>
    </submittedName>
</protein>
<dbReference type="EMBL" id="CP033897">
    <property type="protein sequence ID" value="AZA10851.1"/>
    <property type="molecule type" value="Genomic_DNA"/>
</dbReference>
<keyword evidence="1" id="KW-1133">Transmembrane helix</keyword>
<accession>A0A3G6IYJ3</accession>
<feature type="transmembrane region" description="Helical" evidence="1">
    <location>
        <begin position="12"/>
        <end position="36"/>
    </location>
</feature>
<feature type="transmembrane region" description="Helical" evidence="1">
    <location>
        <begin position="42"/>
        <end position="61"/>
    </location>
</feature>
<keyword evidence="3" id="KW-1185">Reference proteome</keyword>
<reference evidence="2 3" key="1">
    <citation type="submission" date="2018-11" db="EMBL/GenBank/DDBJ databases">
        <authorList>
            <person name="Kleinhagauer T."/>
            <person name="Glaeser S.P."/>
            <person name="Spergser J."/>
            <person name="Ruckert C."/>
            <person name="Kaempfer P."/>
            <person name="Busse H.-J."/>
        </authorList>
    </citation>
    <scope>NUCLEOTIDE SEQUENCE [LARGE SCALE GENOMIC DNA]</scope>
    <source>
        <strain evidence="2 3">W8</strain>
    </source>
</reference>
<evidence type="ECO:0000256" key="1">
    <source>
        <dbReference type="SAM" id="Phobius"/>
    </source>
</evidence>
<dbReference type="RefSeq" id="WP_123933334.1">
    <property type="nucleotide sequence ID" value="NZ_CP033897.1"/>
</dbReference>
<evidence type="ECO:0000313" key="2">
    <source>
        <dbReference type="EMBL" id="AZA10851.1"/>
    </source>
</evidence>
<dbReference type="Proteomes" id="UP000271587">
    <property type="component" value="Chromosome"/>
</dbReference>
<organism evidence="2 3">
    <name type="scientific">Corynebacterium gerontici</name>
    <dbReference type="NCBI Taxonomy" id="2079234"/>
    <lineage>
        <taxon>Bacteria</taxon>
        <taxon>Bacillati</taxon>
        <taxon>Actinomycetota</taxon>
        <taxon>Actinomycetes</taxon>
        <taxon>Mycobacteriales</taxon>
        <taxon>Corynebacteriaceae</taxon>
        <taxon>Corynebacterium</taxon>
    </lineage>
</organism>
<dbReference type="KEGG" id="cgk:CGERO_02635"/>
<keyword evidence="1" id="KW-0472">Membrane</keyword>